<proteinExistence type="inferred from homology"/>
<feature type="transmembrane region" description="Helical" evidence="7">
    <location>
        <begin position="302"/>
        <end position="325"/>
    </location>
</feature>
<evidence type="ECO:0000259" key="8">
    <source>
        <dbReference type="PROSITE" id="PS51201"/>
    </source>
</evidence>
<dbReference type="InterPro" id="IPR006153">
    <property type="entry name" value="Cation/H_exchanger_TM"/>
</dbReference>
<keyword evidence="3" id="KW-0813">Transport</keyword>
<feature type="domain" description="RCK N-terminal" evidence="8">
    <location>
        <begin position="412"/>
        <end position="533"/>
    </location>
</feature>
<dbReference type="eggNOG" id="COG4651">
    <property type="taxonomic scope" value="Bacteria"/>
</dbReference>
<evidence type="ECO:0000256" key="3">
    <source>
        <dbReference type="ARBA" id="ARBA00022448"/>
    </source>
</evidence>
<feature type="transmembrane region" description="Helical" evidence="7">
    <location>
        <begin position="87"/>
        <end position="110"/>
    </location>
</feature>
<feature type="transmembrane region" description="Helical" evidence="7">
    <location>
        <begin position="116"/>
        <end position="137"/>
    </location>
</feature>
<dbReference type="Proteomes" id="UP000019678">
    <property type="component" value="Unassembled WGS sequence"/>
</dbReference>
<dbReference type="GO" id="GO:0015297">
    <property type="term" value="F:antiporter activity"/>
    <property type="evidence" value="ECO:0007669"/>
    <property type="project" value="InterPro"/>
</dbReference>
<dbReference type="PANTHER" id="PTHR42751:SF1">
    <property type="entry name" value="CATION_PROTON ANTIPORTER YBAL-RELATED"/>
    <property type="match status" value="1"/>
</dbReference>
<feature type="transmembrane region" description="Helical" evidence="7">
    <location>
        <begin position="224"/>
        <end position="241"/>
    </location>
</feature>
<feature type="transmembrane region" description="Helical" evidence="7">
    <location>
        <begin position="183"/>
        <end position="203"/>
    </location>
</feature>
<dbReference type="AlphaFoldDB" id="A0A017SVF5"/>
<dbReference type="STRING" id="1192034.CAP_8836"/>
<dbReference type="RefSeq" id="WP_044250169.1">
    <property type="nucleotide sequence ID" value="NZ_ASRX01000093.1"/>
</dbReference>
<keyword evidence="6 7" id="KW-0472">Membrane</keyword>
<dbReference type="GO" id="GO:1902600">
    <property type="term" value="P:proton transmembrane transport"/>
    <property type="evidence" value="ECO:0007669"/>
    <property type="project" value="InterPro"/>
</dbReference>
<evidence type="ECO:0000256" key="7">
    <source>
        <dbReference type="SAM" id="Phobius"/>
    </source>
</evidence>
<dbReference type="SUPFAM" id="SSF51735">
    <property type="entry name" value="NAD(P)-binding Rossmann-fold domains"/>
    <property type="match status" value="1"/>
</dbReference>
<feature type="transmembrane region" description="Helical" evidence="7">
    <location>
        <begin position="364"/>
        <end position="385"/>
    </location>
</feature>
<dbReference type="OrthoDB" id="9781411at2"/>
<dbReference type="eggNOG" id="COG1226">
    <property type="taxonomic scope" value="Bacteria"/>
</dbReference>
<comment type="caution">
    <text evidence="9">The sequence shown here is derived from an EMBL/GenBank/DDBJ whole genome shotgun (WGS) entry which is preliminary data.</text>
</comment>
<feature type="transmembrane region" description="Helical" evidence="7">
    <location>
        <begin position="6"/>
        <end position="26"/>
    </location>
</feature>
<dbReference type="GO" id="GO:0016020">
    <property type="term" value="C:membrane"/>
    <property type="evidence" value="ECO:0007669"/>
    <property type="project" value="UniProtKB-SubCell"/>
</dbReference>
<keyword evidence="5 7" id="KW-1133">Transmembrane helix</keyword>
<gene>
    <name evidence="9" type="ORF">CAP_8836</name>
</gene>
<keyword evidence="10" id="KW-1185">Reference proteome</keyword>
<evidence type="ECO:0000313" key="10">
    <source>
        <dbReference type="Proteomes" id="UP000019678"/>
    </source>
</evidence>
<feature type="transmembrane region" description="Helical" evidence="7">
    <location>
        <begin position="33"/>
        <end position="54"/>
    </location>
</feature>
<comment type="similarity">
    <text evidence="2">Belongs to the monovalent cation:proton antiporter 2 (CPA2) transporter (TC 2.A.37) family.</text>
</comment>
<dbReference type="Pfam" id="PF02254">
    <property type="entry name" value="TrkA_N"/>
    <property type="match status" value="1"/>
</dbReference>
<comment type="subcellular location">
    <subcellularLocation>
        <location evidence="1">Membrane</location>
        <topology evidence="1">Multi-pass membrane protein</topology>
    </subcellularLocation>
</comment>
<dbReference type="InterPro" id="IPR038770">
    <property type="entry name" value="Na+/solute_symporter_sf"/>
</dbReference>
<dbReference type="Pfam" id="PF00999">
    <property type="entry name" value="Na_H_Exchanger"/>
    <property type="match status" value="1"/>
</dbReference>
<dbReference type="PROSITE" id="PS51201">
    <property type="entry name" value="RCK_N"/>
    <property type="match status" value="1"/>
</dbReference>
<keyword evidence="4 7" id="KW-0812">Transmembrane</keyword>
<evidence type="ECO:0000256" key="4">
    <source>
        <dbReference type="ARBA" id="ARBA00022692"/>
    </source>
</evidence>
<reference evidence="9 10" key="1">
    <citation type="submission" date="2013-05" db="EMBL/GenBank/DDBJ databases">
        <title>Genome assembly of Chondromyces apiculatus DSM 436.</title>
        <authorList>
            <person name="Sharma G."/>
            <person name="Khatri I."/>
            <person name="Kaur C."/>
            <person name="Mayilraj S."/>
            <person name="Subramanian S."/>
        </authorList>
    </citation>
    <scope>NUCLEOTIDE SEQUENCE [LARGE SCALE GENOMIC DNA]</scope>
    <source>
        <strain evidence="9 10">DSM 436</strain>
    </source>
</reference>
<dbReference type="Gene3D" id="3.40.50.720">
    <property type="entry name" value="NAD(P)-binding Rossmann-like Domain"/>
    <property type="match status" value="1"/>
</dbReference>
<dbReference type="InterPro" id="IPR036291">
    <property type="entry name" value="NAD(P)-bd_dom_sf"/>
</dbReference>
<dbReference type="PANTHER" id="PTHR42751">
    <property type="entry name" value="SODIUM/HYDROGEN EXCHANGER FAMILY/TRKA DOMAIN PROTEIN"/>
    <property type="match status" value="1"/>
</dbReference>
<sequence>MPHNLDLIFTLTGGLSAALVLGFITHRLKLSPIVGYLLAGIAVGPFTPGFVAHAGIAEQFAELGVILLMFGVGLHFHLKELLAVRQVALPGAIVQIAVATGLGVLVAHLVGWSSAAGVVFGLAISVASTVVLLRVLSDYDVLHTPAGHVAVGWLVVEDVFTVLVLVMLPVLTGPEAKGDIQGILLSVGGAVLKIGALVVFTLVGGQWVIPRLLGYVAKTRSRELFTLTVLVLALGIAVGSAKLFGASMALGAFLAGMVVGQSALSSRAASEVLPLRDAFAVLFFVSVGMLFDPKAIGANLGLVLATLAVVLVGKPVAAFAVVLLLRYPLKKALSVSVALAQIGEFSFILAALGRSLGVLPAESTPALVVASVVSITLNPLLFRYVEPASRWLSARWPEKADAPLAANPNDPTHRAVVVGYGPVGRTLTKLLKENQIEPTVIELNHETVHRLNREGTRAVYGDASQLEILERAGVKEASSLVFAASGSPADAVILAARALNPDIQVLARTTYVREVQSLKSVGASMVTAAEAEVALAMTEHLLTKLGATGEQLDRERARVRNEIASLMDGGTPPA</sequence>
<accession>A0A017SVF5</accession>
<name>A0A017SVF5_9BACT</name>
<evidence type="ECO:0000256" key="1">
    <source>
        <dbReference type="ARBA" id="ARBA00004141"/>
    </source>
</evidence>
<dbReference type="EMBL" id="ASRX01000093">
    <property type="protein sequence ID" value="EYF00968.1"/>
    <property type="molecule type" value="Genomic_DNA"/>
</dbReference>
<feature type="transmembrane region" description="Helical" evidence="7">
    <location>
        <begin position="149"/>
        <end position="171"/>
    </location>
</feature>
<protein>
    <submittedName>
        <fullName evidence="9">TrkA-N:Sodium/hydrogen exchanger</fullName>
    </submittedName>
</protein>
<organism evidence="9 10">
    <name type="scientific">Chondromyces apiculatus DSM 436</name>
    <dbReference type="NCBI Taxonomy" id="1192034"/>
    <lineage>
        <taxon>Bacteria</taxon>
        <taxon>Pseudomonadati</taxon>
        <taxon>Myxococcota</taxon>
        <taxon>Polyangia</taxon>
        <taxon>Polyangiales</taxon>
        <taxon>Polyangiaceae</taxon>
        <taxon>Chondromyces</taxon>
    </lineage>
</organism>
<feature type="transmembrane region" description="Helical" evidence="7">
    <location>
        <begin position="60"/>
        <end position="78"/>
    </location>
</feature>
<evidence type="ECO:0000256" key="5">
    <source>
        <dbReference type="ARBA" id="ARBA00022989"/>
    </source>
</evidence>
<dbReference type="InterPro" id="IPR003148">
    <property type="entry name" value="RCK_N"/>
</dbReference>
<feature type="transmembrane region" description="Helical" evidence="7">
    <location>
        <begin position="332"/>
        <end position="352"/>
    </location>
</feature>
<dbReference type="GO" id="GO:0006813">
    <property type="term" value="P:potassium ion transport"/>
    <property type="evidence" value="ECO:0007669"/>
    <property type="project" value="InterPro"/>
</dbReference>
<evidence type="ECO:0000256" key="2">
    <source>
        <dbReference type="ARBA" id="ARBA00005551"/>
    </source>
</evidence>
<dbReference type="Gene3D" id="1.20.1530.20">
    <property type="match status" value="1"/>
</dbReference>
<evidence type="ECO:0000256" key="6">
    <source>
        <dbReference type="ARBA" id="ARBA00023136"/>
    </source>
</evidence>
<evidence type="ECO:0000313" key="9">
    <source>
        <dbReference type="EMBL" id="EYF00968.1"/>
    </source>
</evidence>